<dbReference type="EMBL" id="FJUX01000019">
    <property type="protein sequence ID" value="CZS94585.1"/>
    <property type="molecule type" value="Genomic_DNA"/>
</dbReference>
<name>A0A1E1K921_9HELO</name>
<feature type="compositionally biased region" description="Low complexity" evidence="1">
    <location>
        <begin position="326"/>
        <end position="336"/>
    </location>
</feature>
<feature type="region of interest" description="Disordered" evidence="1">
    <location>
        <begin position="1"/>
        <end position="52"/>
    </location>
</feature>
<feature type="compositionally biased region" description="Low complexity" evidence="1">
    <location>
        <begin position="306"/>
        <end position="316"/>
    </location>
</feature>
<feature type="region of interest" description="Disordered" evidence="1">
    <location>
        <begin position="378"/>
        <end position="409"/>
    </location>
</feature>
<dbReference type="OrthoDB" id="3641178at2759"/>
<feature type="region of interest" description="Disordered" evidence="1">
    <location>
        <begin position="306"/>
        <end position="336"/>
    </location>
</feature>
<proteinExistence type="predicted"/>
<gene>
    <name evidence="2" type="ORF">RAG0_04539</name>
</gene>
<dbReference type="Proteomes" id="UP000178912">
    <property type="component" value="Unassembled WGS sequence"/>
</dbReference>
<accession>A0A1E1K921</accession>
<organism evidence="2 3">
    <name type="scientific">Rhynchosporium agropyri</name>
    <dbReference type="NCBI Taxonomy" id="914238"/>
    <lineage>
        <taxon>Eukaryota</taxon>
        <taxon>Fungi</taxon>
        <taxon>Dikarya</taxon>
        <taxon>Ascomycota</taxon>
        <taxon>Pezizomycotina</taxon>
        <taxon>Leotiomycetes</taxon>
        <taxon>Helotiales</taxon>
        <taxon>Ploettnerulaceae</taxon>
        <taxon>Rhynchosporium</taxon>
    </lineage>
</organism>
<feature type="compositionally biased region" description="Polar residues" evidence="1">
    <location>
        <begin position="1"/>
        <end position="32"/>
    </location>
</feature>
<dbReference type="AlphaFoldDB" id="A0A1E1K921"/>
<reference evidence="3" key="1">
    <citation type="submission" date="2016-03" db="EMBL/GenBank/DDBJ databases">
        <authorList>
            <person name="Guldener U."/>
        </authorList>
    </citation>
    <scope>NUCLEOTIDE SEQUENCE [LARGE SCALE GENOMIC DNA]</scope>
    <source>
        <strain evidence="3">04CH-RAC-A.6.1</strain>
    </source>
</reference>
<feature type="compositionally biased region" description="Low complexity" evidence="1">
    <location>
        <begin position="389"/>
        <end position="409"/>
    </location>
</feature>
<evidence type="ECO:0000256" key="1">
    <source>
        <dbReference type="SAM" id="MobiDB-lite"/>
    </source>
</evidence>
<sequence length="522" mass="57534">MSAVRRSSSQYSLFPSCSPSASPLQSPTSSTPHGKIGNTRNLHKRHSVGSVRERARANINKSLRAASLSTSDFATNENNNNTNNFHLAINHPQANQTANTMDRLIPLKLEAIMSDTKSSSTSQKSFPLLPLAHLGAVQIPAPLNPAQPSKRIRPGPVTDLTILPYSPAEWAAVMEEVRMLHAKGQYKHCAMRCKQLLDGVKDPSGVHPLYSIYLSFFAASSLEMTASTLNNHASTKLPLFQESLAFYQKAESYIEYAFFSSDPNLSFATRQISMYGHASHSSTSTSSSIRSSVDSVFSEASASSRFSISSSSHGDSPTFEEPSVKRSSLNYSSSESEGSLRRRKKVSFSLPTLDSETPLDLSLDTNTISDSSITPEASTLLDAFPSPPSTSTSTLSPSRSPTRYSRSSRSDSFSTFFLSQSILRYREHLTSLSAQLNFHISSIHSQISSLADARRPRRSNTCDFADENISVGGADAGEKERRPELRERIEKLKELGWKRKRFDGERYRVLCEKALVEVNERP</sequence>
<evidence type="ECO:0000313" key="2">
    <source>
        <dbReference type="EMBL" id="CZS94585.1"/>
    </source>
</evidence>
<evidence type="ECO:0000313" key="3">
    <source>
        <dbReference type="Proteomes" id="UP000178912"/>
    </source>
</evidence>
<keyword evidence="3" id="KW-1185">Reference proteome</keyword>
<protein>
    <submittedName>
        <fullName evidence="2">Uncharacterized protein</fullName>
    </submittedName>
</protein>